<feature type="region of interest" description="Disordered" evidence="1">
    <location>
        <begin position="365"/>
        <end position="411"/>
    </location>
</feature>
<dbReference type="AlphaFoldDB" id="A0A139I8Y6"/>
<feature type="compositionally biased region" description="Basic and acidic residues" evidence="1">
    <location>
        <begin position="639"/>
        <end position="655"/>
    </location>
</feature>
<feature type="compositionally biased region" description="Acidic residues" evidence="1">
    <location>
        <begin position="399"/>
        <end position="411"/>
    </location>
</feature>
<feature type="region of interest" description="Disordered" evidence="1">
    <location>
        <begin position="984"/>
        <end position="1015"/>
    </location>
</feature>
<dbReference type="EMBL" id="LFZO01000215">
    <property type="protein sequence ID" value="KXT11211.1"/>
    <property type="molecule type" value="Genomic_DNA"/>
</dbReference>
<feature type="region of interest" description="Disordered" evidence="1">
    <location>
        <begin position="1038"/>
        <end position="1139"/>
    </location>
</feature>
<comment type="caution">
    <text evidence="2">The sequence shown here is derived from an EMBL/GenBank/DDBJ whole genome shotgun (WGS) entry which is preliminary data.</text>
</comment>
<keyword evidence="3" id="KW-1185">Reference proteome</keyword>
<organism evidence="2 3">
    <name type="scientific">Pseudocercospora musae</name>
    <dbReference type="NCBI Taxonomy" id="113226"/>
    <lineage>
        <taxon>Eukaryota</taxon>
        <taxon>Fungi</taxon>
        <taxon>Dikarya</taxon>
        <taxon>Ascomycota</taxon>
        <taxon>Pezizomycotina</taxon>
        <taxon>Dothideomycetes</taxon>
        <taxon>Dothideomycetidae</taxon>
        <taxon>Mycosphaerellales</taxon>
        <taxon>Mycosphaerellaceae</taxon>
        <taxon>Pseudocercospora</taxon>
    </lineage>
</organism>
<reference evidence="2 3" key="1">
    <citation type="submission" date="2015-07" db="EMBL/GenBank/DDBJ databases">
        <title>Comparative genomics of the Sigatoka disease complex on banana suggests a link between parallel evolutionary changes in Pseudocercospora fijiensis and Pseudocercospora eumusae and increased virulence on the banana host.</title>
        <authorList>
            <person name="Chang T.-C."/>
            <person name="Salvucci A."/>
            <person name="Crous P.W."/>
            <person name="Stergiopoulos I."/>
        </authorList>
    </citation>
    <scope>NUCLEOTIDE SEQUENCE [LARGE SCALE GENOMIC DNA]</scope>
    <source>
        <strain evidence="2 3">CBS 116634</strain>
    </source>
</reference>
<feature type="region of interest" description="Disordered" evidence="1">
    <location>
        <begin position="108"/>
        <end position="132"/>
    </location>
</feature>
<feature type="compositionally biased region" description="Low complexity" evidence="1">
    <location>
        <begin position="27"/>
        <end position="51"/>
    </location>
</feature>
<feature type="compositionally biased region" description="Pro residues" evidence="1">
    <location>
        <begin position="1115"/>
        <end position="1124"/>
    </location>
</feature>
<feature type="region of interest" description="Disordered" evidence="1">
    <location>
        <begin position="623"/>
        <end position="657"/>
    </location>
</feature>
<feature type="compositionally biased region" description="Basic and acidic residues" evidence="1">
    <location>
        <begin position="717"/>
        <end position="730"/>
    </location>
</feature>
<proteinExistence type="predicted"/>
<feature type="compositionally biased region" description="Polar residues" evidence="1">
    <location>
        <begin position="770"/>
        <end position="780"/>
    </location>
</feature>
<name>A0A139I8Y6_9PEZI</name>
<sequence>MYPSPAGPTSSPRRRRDLYGDGLSVMRRTASNNSSTSSDILVAAPSEQQQQQPPPPPPPPSQASSRPTGTSAMSAAPTRSYVAAGYFTVRFASDSLKDALRQILSKAPHPSDYHHSSDHHHETDDSEDEAVVDDDEVVEEVEGPNHRGTYSKEYVLKHPEIDWIHRGQGRYLPASELKPDPIIWSPRPTRHANSRTTTTTATTSDTTDMMFQALAQEFDDHRRTHNAAARDKWSPVLKHQFNLISDLFKNTPRSKWLKACDQIKDTSHGEVAREWVKAMERQFPSTASSVDKSQEARARPSRQAKSTSLAAVPSIEHRRSSRLVDAPSNYDEGDEEADYSDVSESPDRTFTREYVDAHPKEEFYHTGNGYYRRGSRTTSMTRCKRRESSHSQVVKDSSSDVEDDVDVDEEETVKGDELYKYPGIVFHHKGNSYYKRGVAPNGRKGTFVVGANGDRIPYDPKPKTTPSDRPEVKLRNASATALHLEPHATVRREVTEKHPEFEWTHVGGGWFRRKDSTSNLHGAGFTTPAASSERRSSRVSTNVSRDYPESHVGDEMTRTSERRKRASRHDAGNDIESLNGSQSKIKPPLSISRSDSSELFDVHYVNAHPDEVFHHRGQGRWARGLPPPGSSNKIAVRGPVDEAERNDRPVNEHGELAPLPTALLRREEGPDKWPQLRWVYRGGGKWCQKTKEEIEADARAPLPPPHKKQRTSIGSRSRGEDAEAQLRREALAAQPKRNKGKAPASNQLLKPAKIVRRRSQQSVLLGGDTSKASSGSQSKAPTPKPAPLSEELDKLTAEDLPSFWKDEWSEDENEDPDDPATRWLRDPANGFRPIKGWQPMVAAMEKYLPGSRSLDSLKALAANAQSALKDIQDEYLLLDQVVARNPIKGNERNPVKGGRVAVSHEIWEDKKESTLYDYVFDAKKIGYQDPNAQKIVRDAEGRELRRRRNRNDIHATQVDYGDGEMTARRAIKPVSRFDGVIIAPPRKRSRMPNPGDGDDITPSMTPERGNTPALSLAGTINADGAFVAATRGRWAGHVPKRIRELRGESVSSQRSASTDGGSSQPGQIRKGRPPGSKNQHKRKDAGIKKGPRKPKVSSEPQQGDMVSEQSVTATEPPPPIPRPDPMSLDAIISPQSASA</sequence>
<feature type="compositionally biased region" description="Polar residues" evidence="1">
    <location>
        <begin position="1049"/>
        <end position="1066"/>
    </location>
</feature>
<feature type="compositionally biased region" description="Acidic residues" evidence="1">
    <location>
        <begin position="331"/>
        <end position="341"/>
    </location>
</feature>
<accession>A0A139I8Y6</accession>
<evidence type="ECO:0000256" key="1">
    <source>
        <dbReference type="SAM" id="MobiDB-lite"/>
    </source>
</evidence>
<feature type="compositionally biased region" description="Basic residues" evidence="1">
    <location>
        <begin position="1078"/>
        <end position="1095"/>
    </location>
</feature>
<dbReference type="Proteomes" id="UP000073492">
    <property type="component" value="Unassembled WGS sequence"/>
</dbReference>
<feature type="region of interest" description="Disordered" evidence="1">
    <location>
        <begin position="692"/>
        <end position="788"/>
    </location>
</feature>
<evidence type="ECO:0000313" key="3">
    <source>
        <dbReference type="Proteomes" id="UP000073492"/>
    </source>
</evidence>
<protein>
    <submittedName>
        <fullName evidence="2">Uncharacterized protein</fullName>
    </submittedName>
</protein>
<dbReference type="OrthoDB" id="4115400at2759"/>
<feature type="region of interest" description="Disordered" evidence="1">
    <location>
        <begin position="182"/>
        <end position="201"/>
    </location>
</feature>
<feature type="compositionally biased region" description="Basic and acidic residues" evidence="1">
    <location>
        <begin position="546"/>
        <end position="560"/>
    </location>
</feature>
<dbReference type="STRING" id="113226.A0A139I8Y6"/>
<feature type="compositionally biased region" description="Basic and acidic residues" evidence="1">
    <location>
        <begin position="456"/>
        <end position="470"/>
    </location>
</feature>
<feature type="compositionally biased region" description="Pro residues" evidence="1">
    <location>
        <begin position="52"/>
        <end position="61"/>
    </location>
</feature>
<feature type="compositionally biased region" description="Basic and acidic residues" evidence="1">
    <location>
        <begin position="109"/>
        <end position="123"/>
    </location>
</feature>
<gene>
    <name evidence="2" type="ORF">AC579_10009</name>
</gene>
<feature type="region of interest" description="Disordered" evidence="1">
    <location>
        <begin position="450"/>
        <end position="470"/>
    </location>
</feature>
<feature type="region of interest" description="Disordered" evidence="1">
    <location>
        <begin position="1"/>
        <end position="75"/>
    </location>
</feature>
<feature type="region of interest" description="Disordered" evidence="1">
    <location>
        <begin position="521"/>
        <end position="592"/>
    </location>
</feature>
<evidence type="ECO:0000313" key="2">
    <source>
        <dbReference type="EMBL" id="KXT11211.1"/>
    </source>
</evidence>
<feature type="region of interest" description="Disordered" evidence="1">
    <location>
        <begin position="283"/>
        <end position="348"/>
    </location>
</feature>